<dbReference type="SMART" id="SM00857">
    <property type="entry name" value="Resolvase"/>
    <property type="match status" value="1"/>
</dbReference>
<organism evidence="4 5">
    <name type="scientific">Grylomicrobium aquisgranensis</name>
    <dbReference type="NCBI Taxonomy" id="2926318"/>
    <lineage>
        <taxon>Bacteria</taxon>
        <taxon>Bacillati</taxon>
        <taxon>Bacillota</taxon>
        <taxon>Erysipelotrichia</taxon>
        <taxon>Erysipelotrichales</taxon>
        <taxon>Erysipelotrichaceae</taxon>
        <taxon>Grylomicrobium</taxon>
    </lineage>
</organism>
<dbReference type="Proteomes" id="UP001286174">
    <property type="component" value="Unassembled WGS sequence"/>
</dbReference>
<evidence type="ECO:0000256" key="1">
    <source>
        <dbReference type="SAM" id="Coils"/>
    </source>
</evidence>
<evidence type="ECO:0000313" key="4">
    <source>
        <dbReference type="EMBL" id="MDX8420272.1"/>
    </source>
</evidence>
<dbReference type="AlphaFoldDB" id="A0AB35U834"/>
<dbReference type="PROSITE" id="PS51737">
    <property type="entry name" value="RECOMBINASE_DNA_BIND"/>
    <property type="match status" value="1"/>
</dbReference>
<dbReference type="PROSITE" id="PS51736">
    <property type="entry name" value="RECOMBINASES_3"/>
    <property type="match status" value="1"/>
</dbReference>
<dbReference type="Pfam" id="PF13408">
    <property type="entry name" value="Zn_ribbon_recom"/>
    <property type="match status" value="1"/>
</dbReference>
<dbReference type="PANTHER" id="PTHR30461:SF23">
    <property type="entry name" value="DNA RECOMBINASE-RELATED"/>
    <property type="match status" value="1"/>
</dbReference>
<gene>
    <name evidence="4" type="ORF">MOZ60_09215</name>
</gene>
<protein>
    <submittedName>
        <fullName evidence="4">Recombinase family protein</fullName>
    </submittedName>
</protein>
<comment type="caution">
    <text evidence="4">The sequence shown here is derived from an EMBL/GenBank/DDBJ whole genome shotgun (WGS) entry which is preliminary data.</text>
</comment>
<dbReference type="RefSeq" id="WP_370596450.1">
    <property type="nucleotide sequence ID" value="NZ_JALBUR010000029.1"/>
</dbReference>
<dbReference type="CDD" id="cd00338">
    <property type="entry name" value="Ser_Recombinase"/>
    <property type="match status" value="1"/>
</dbReference>
<sequence length="583" mass="67337">MSGKVDIIKADPSNSIRRSGKTINRKKVAAYCRVSTDHEDQKTSYRSQVEYYTDLIEKNPEWTLAGIYADEGITGTQVTKREEFLRMIQACCEGEIDMVITKSISRFARNTLDTLKYVRMLKTKNIAVYFEDEKINTLSMDGELLLVVLSSVAQQEVENISANVRKGLAMKMSRGELVGTPKAFGYDYDEETKQISINPEEAEIVKYIFQRYVEGAGSRVISHELADKGVKAPYGSTRWSESTILRMIRNEKYTGDLLQGKTFTFDPITKRRLLNQGEADQYYLKDHHEAIISRELFDQAQYVLKKRAEPLHNPMVNQRDYRTLYSRKHALSGMIRCGFCGATFSRRQWHSNTKYEKIMWSCSTLARFGRVYCPETKQIEEAAITSAFVESYKIITQDNQDVLQEFLDRTEHVLNTKHSDKSNVAIQQQISNLKTKMNKLVDLRLENNVDNDTYLKKKKEIEYRIKRAEAQLTSAEDAKIERQALKKRISSMRKMLKDGCIIKEFDRQVFESIVDYVIIGGYDDQGNADPFKITFVYKTGIEDNKDIQQFKPKRMNVAKRLQSKVQLDSNELPSSLRSDSREL</sequence>
<dbReference type="GO" id="GO:0000150">
    <property type="term" value="F:DNA strand exchange activity"/>
    <property type="evidence" value="ECO:0007669"/>
    <property type="project" value="InterPro"/>
</dbReference>
<dbReference type="Gene3D" id="3.40.50.1390">
    <property type="entry name" value="Resolvase, N-terminal catalytic domain"/>
    <property type="match status" value="1"/>
</dbReference>
<dbReference type="InterPro" id="IPR038109">
    <property type="entry name" value="DNA_bind_recomb_sf"/>
</dbReference>
<dbReference type="InterPro" id="IPR011109">
    <property type="entry name" value="DNA_bind_recombinase_dom"/>
</dbReference>
<feature type="coiled-coil region" evidence="1">
    <location>
        <begin position="451"/>
        <end position="495"/>
    </location>
</feature>
<accession>A0AB35U834</accession>
<feature type="domain" description="Resolvase/invertase-type recombinase catalytic" evidence="2">
    <location>
        <begin position="27"/>
        <end position="175"/>
    </location>
</feature>
<dbReference type="InterPro" id="IPR006119">
    <property type="entry name" value="Resolv_N"/>
</dbReference>
<keyword evidence="5" id="KW-1185">Reference proteome</keyword>
<evidence type="ECO:0000259" key="2">
    <source>
        <dbReference type="PROSITE" id="PS51736"/>
    </source>
</evidence>
<dbReference type="Pfam" id="PF07508">
    <property type="entry name" value="Recombinase"/>
    <property type="match status" value="1"/>
</dbReference>
<proteinExistence type="predicted"/>
<dbReference type="SUPFAM" id="SSF53041">
    <property type="entry name" value="Resolvase-like"/>
    <property type="match status" value="1"/>
</dbReference>
<dbReference type="InterPro" id="IPR025827">
    <property type="entry name" value="Zn_ribbon_recom_dom"/>
</dbReference>
<dbReference type="InterPro" id="IPR036162">
    <property type="entry name" value="Resolvase-like_N_sf"/>
</dbReference>
<dbReference type="GO" id="GO:0003677">
    <property type="term" value="F:DNA binding"/>
    <property type="evidence" value="ECO:0007669"/>
    <property type="project" value="InterPro"/>
</dbReference>
<dbReference type="EMBL" id="JALBUR010000029">
    <property type="protein sequence ID" value="MDX8420272.1"/>
    <property type="molecule type" value="Genomic_DNA"/>
</dbReference>
<feature type="domain" description="Recombinase" evidence="3">
    <location>
        <begin position="183"/>
        <end position="310"/>
    </location>
</feature>
<dbReference type="InterPro" id="IPR050639">
    <property type="entry name" value="SSR_resolvase"/>
</dbReference>
<dbReference type="PANTHER" id="PTHR30461">
    <property type="entry name" value="DNA-INVERTASE FROM LAMBDOID PROPHAGE"/>
    <property type="match status" value="1"/>
</dbReference>
<dbReference type="Pfam" id="PF00239">
    <property type="entry name" value="Resolvase"/>
    <property type="match status" value="1"/>
</dbReference>
<evidence type="ECO:0000259" key="3">
    <source>
        <dbReference type="PROSITE" id="PS51737"/>
    </source>
</evidence>
<keyword evidence="1" id="KW-0175">Coiled coil</keyword>
<evidence type="ECO:0000313" key="5">
    <source>
        <dbReference type="Proteomes" id="UP001286174"/>
    </source>
</evidence>
<reference evidence="4 5" key="1">
    <citation type="submission" date="2022-03" db="EMBL/GenBank/DDBJ databases">
        <title>Novel taxa within the pig intestine.</title>
        <authorList>
            <person name="Wylensek D."/>
            <person name="Bishof K."/>
            <person name="Afrizal A."/>
            <person name="Clavel T."/>
        </authorList>
    </citation>
    <scope>NUCLEOTIDE SEQUENCE [LARGE SCALE GENOMIC DNA]</scope>
    <source>
        <strain evidence="4 5">CLA-KB-P133</strain>
    </source>
</reference>
<name>A0AB35U834_9FIRM</name>
<dbReference type="Gene3D" id="3.90.1750.20">
    <property type="entry name" value="Putative Large Serine Recombinase, Chain B, Domain 2"/>
    <property type="match status" value="1"/>
</dbReference>